<reference evidence="8 9" key="1">
    <citation type="submission" date="2013-09" db="EMBL/GenBank/DDBJ databases">
        <title>Complete genome sequence of Corynebacterium doosanense CAU 212(T) (=DSM 45436(T)), isolated from activated sludge.</title>
        <authorList>
            <person name="Schaffert L."/>
            <person name="Albersmeier A."/>
            <person name="Kalinowski J."/>
            <person name="Ruckert C."/>
        </authorList>
    </citation>
    <scope>NUCLEOTIDE SEQUENCE [LARGE SCALE GENOMIC DNA]</scope>
    <source>
        <strain evidence="8 9">CAU 212</strain>
    </source>
</reference>
<dbReference type="SUPFAM" id="SSF47336">
    <property type="entry name" value="ACP-like"/>
    <property type="match status" value="1"/>
</dbReference>
<evidence type="ECO:0000256" key="4">
    <source>
        <dbReference type="ARBA" id="ARBA00022832"/>
    </source>
</evidence>
<keyword evidence="3" id="KW-0597">Phosphoprotein</keyword>
<dbReference type="RefSeq" id="WP_018020779.1">
    <property type="nucleotide sequence ID" value="NZ_AQUX01000001.1"/>
</dbReference>
<evidence type="ECO:0000259" key="7">
    <source>
        <dbReference type="PROSITE" id="PS50075"/>
    </source>
</evidence>
<dbReference type="Proteomes" id="UP000029914">
    <property type="component" value="Chromosome"/>
</dbReference>
<evidence type="ECO:0000256" key="3">
    <source>
        <dbReference type="ARBA" id="ARBA00022553"/>
    </source>
</evidence>
<accession>A0A097IHD2</accession>
<dbReference type="GO" id="GO:0016020">
    <property type="term" value="C:membrane"/>
    <property type="evidence" value="ECO:0007669"/>
    <property type="project" value="GOC"/>
</dbReference>
<evidence type="ECO:0000256" key="6">
    <source>
        <dbReference type="ARBA" id="ARBA00023160"/>
    </source>
</evidence>
<dbReference type="GO" id="GO:0000035">
    <property type="term" value="F:acyl binding"/>
    <property type="evidence" value="ECO:0007669"/>
    <property type="project" value="TreeGrafter"/>
</dbReference>
<dbReference type="Pfam" id="PF00550">
    <property type="entry name" value="PP-binding"/>
    <property type="match status" value="1"/>
</dbReference>
<dbReference type="PANTHER" id="PTHR20863">
    <property type="entry name" value="ACYL CARRIER PROTEIN"/>
    <property type="match status" value="1"/>
</dbReference>
<dbReference type="InterPro" id="IPR036736">
    <property type="entry name" value="ACP-like_sf"/>
</dbReference>
<dbReference type="OrthoDB" id="4409886at2"/>
<organism evidence="8 9">
    <name type="scientific">Corynebacterium doosanense CAU 212 = DSM 45436</name>
    <dbReference type="NCBI Taxonomy" id="558173"/>
    <lineage>
        <taxon>Bacteria</taxon>
        <taxon>Bacillati</taxon>
        <taxon>Actinomycetota</taxon>
        <taxon>Actinomycetes</taxon>
        <taxon>Mycobacteriales</taxon>
        <taxon>Corynebacteriaceae</taxon>
        <taxon>Corynebacterium</taxon>
    </lineage>
</organism>
<gene>
    <name evidence="8" type="ORF">CDOO_09870</name>
</gene>
<keyword evidence="1" id="KW-0596">Phosphopantetheine</keyword>
<dbReference type="GO" id="GO:0005829">
    <property type="term" value="C:cytosol"/>
    <property type="evidence" value="ECO:0007669"/>
    <property type="project" value="TreeGrafter"/>
</dbReference>
<sequence length="103" mass="11117">MQLSNSLSDQLAARLAQTEEPVTDASTLARIAALIEKISGTDAQTVEAHHTPEDLGLGSLDRIELMVRVEDTFGVRIDEHVAADLATVGKLSEYIDQQVTDAE</sequence>
<dbReference type="HOGENOM" id="CLU_108696_3_0_11"/>
<keyword evidence="4" id="KW-0276">Fatty acid metabolism</keyword>
<evidence type="ECO:0000313" key="9">
    <source>
        <dbReference type="Proteomes" id="UP000029914"/>
    </source>
</evidence>
<dbReference type="InterPro" id="IPR009081">
    <property type="entry name" value="PP-bd_ACP"/>
</dbReference>
<protein>
    <recommendedName>
        <fullName evidence="7">Carrier domain-containing protein</fullName>
    </recommendedName>
</protein>
<evidence type="ECO:0000313" key="8">
    <source>
        <dbReference type="EMBL" id="AIT61541.1"/>
    </source>
</evidence>
<dbReference type="GO" id="GO:0000036">
    <property type="term" value="F:acyl carrier activity"/>
    <property type="evidence" value="ECO:0007669"/>
    <property type="project" value="TreeGrafter"/>
</dbReference>
<feature type="domain" description="Carrier" evidence="7">
    <location>
        <begin position="25"/>
        <end position="99"/>
    </location>
</feature>
<dbReference type="AlphaFoldDB" id="A0A097IHD2"/>
<dbReference type="GO" id="GO:0009245">
    <property type="term" value="P:lipid A biosynthetic process"/>
    <property type="evidence" value="ECO:0007669"/>
    <property type="project" value="TreeGrafter"/>
</dbReference>
<keyword evidence="5" id="KW-0443">Lipid metabolism</keyword>
<dbReference type="SMART" id="SM00823">
    <property type="entry name" value="PKS_PP"/>
    <property type="match status" value="1"/>
</dbReference>
<name>A0A097IHD2_9CORY</name>
<dbReference type="GO" id="GO:0031177">
    <property type="term" value="F:phosphopantetheine binding"/>
    <property type="evidence" value="ECO:0007669"/>
    <property type="project" value="InterPro"/>
</dbReference>
<evidence type="ECO:0000256" key="1">
    <source>
        <dbReference type="ARBA" id="ARBA00022450"/>
    </source>
</evidence>
<dbReference type="InterPro" id="IPR003231">
    <property type="entry name" value="ACP"/>
</dbReference>
<dbReference type="Gene3D" id="1.10.1200.10">
    <property type="entry name" value="ACP-like"/>
    <property type="match status" value="1"/>
</dbReference>
<evidence type="ECO:0000256" key="5">
    <source>
        <dbReference type="ARBA" id="ARBA00023098"/>
    </source>
</evidence>
<dbReference type="PANTHER" id="PTHR20863:SF76">
    <property type="entry name" value="CARRIER DOMAIN-CONTAINING PROTEIN"/>
    <property type="match status" value="1"/>
</dbReference>
<dbReference type="InterPro" id="IPR020806">
    <property type="entry name" value="PKS_PP-bd"/>
</dbReference>
<dbReference type="EMBL" id="CP006764">
    <property type="protein sequence ID" value="AIT61541.1"/>
    <property type="molecule type" value="Genomic_DNA"/>
</dbReference>
<keyword evidence="9" id="KW-1185">Reference proteome</keyword>
<keyword evidence="2" id="KW-0444">Lipid biosynthesis</keyword>
<evidence type="ECO:0000256" key="2">
    <source>
        <dbReference type="ARBA" id="ARBA00022516"/>
    </source>
</evidence>
<dbReference type="STRING" id="558173.CDOO_09870"/>
<proteinExistence type="predicted"/>
<keyword evidence="6" id="KW-0275">Fatty acid biosynthesis</keyword>
<dbReference type="KEGG" id="cdo:CDOO_09870"/>
<dbReference type="PROSITE" id="PS50075">
    <property type="entry name" value="CARRIER"/>
    <property type="match status" value="1"/>
</dbReference>